<protein>
    <submittedName>
        <fullName evidence="2">Uncharacterized protein</fullName>
    </submittedName>
</protein>
<reference evidence="2 3" key="1">
    <citation type="journal article" date="2019" name="Commun. Biol.">
        <title>The bagworm genome reveals a unique fibroin gene that provides high tensile strength.</title>
        <authorList>
            <person name="Kono N."/>
            <person name="Nakamura H."/>
            <person name="Ohtoshi R."/>
            <person name="Tomita M."/>
            <person name="Numata K."/>
            <person name="Arakawa K."/>
        </authorList>
    </citation>
    <scope>NUCLEOTIDE SEQUENCE [LARGE SCALE GENOMIC DNA]</scope>
</reference>
<feature type="compositionally biased region" description="Polar residues" evidence="1">
    <location>
        <begin position="118"/>
        <end position="130"/>
    </location>
</feature>
<keyword evidence="3" id="KW-1185">Reference proteome</keyword>
<proteinExistence type="predicted"/>
<feature type="region of interest" description="Disordered" evidence="1">
    <location>
        <begin position="118"/>
        <end position="151"/>
    </location>
</feature>
<dbReference type="Proteomes" id="UP000299102">
    <property type="component" value="Unassembled WGS sequence"/>
</dbReference>
<sequence length="151" mass="16795">MTNLRRPVALLMDGSALGVEDTIRQLLLQSESDDENSSGSERENYVEADTVFRPNGDEEFSSLTRQHLSGQDDQKSSDTPPLQSIEDSIPISSIQSSDLIIRPSHNILRGKDIHKWSSLKSRSQSKTASRNIVHVRPEPIGSCNNELDPLQ</sequence>
<organism evidence="2 3">
    <name type="scientific">Eumeta variegata</name>
    <name type="common">Bagworm moth</name>
    <name type="synonym">Eumeta japonica</name>
    <dbReference type="NCBI Taxonomy" id="151549"/>
    <lineage>
        <taxon>Eukaryota</taxon>
        <taxon>Metazoa</taxon>
        <taxon>Ecdysozoa</taxon>
        <taxon>Arthropoda</taxon>
        <taxon>Hexapoda</taxon>
        <taxon>Insecta</taxon>
        <taxon>Pterygota</taxon>
        <taxon>Neoptera</taxon>
        <taxon>Endopterygota</taxon>
        <taxon>Lepidoptera</taxon>
        <taxon>Glossata</taxon>
        <taxon>Ditrysia</taxon>
        <taxon>Tineoidea</taxon>
        <taxon>Psychidae</taxon>
        <taxon>Oiketicinae</taxon>
        <taxon>Eumeta</taxon>
    </lineage>
</organism>
<evidence type="ECO:0000313" key="2">
    <source>
        <dbReference type="EMBL" id="GBP30268.1"/>
    </source>
</evidence>
<evidence type="ECO:0000256" key="1">
    <source>
        <dbReference type="SAM" id="MobiDB-lite"/>
    </source>
</evidence>
<name>A0A4C1UUZ9_EUMVA</name>
<dbReference type="EMBL" id="BGZK01000231">
    <property type="protein sequence ID" value="GBP30268.1"/>
    <property type="molecule type" value="Genomic_DNA"/>
</dbReference>
<dbReference type="AlphaFoldDB" id="A0A4C1UUZ9"/>
<feature type="region of interest" description="Disordered" evidence="1">
    <location>
        <begin position="28"/>
        <end position="90"/>
    </location>
</feature>
<evidence type="ECO:0000313" key="3">
    <source>
        <dbReference type="Proteomes" id="UP000299102"/>
    </source>
</evidence>
<comment type="caution">
    <text evidence="2">The sequence shown here is derived from an EMBL/GenBank/DDBJ whole genome shotgun (WGS) entry which is preliminary data.</text>
</comment>
<accession>A0A4C1UUZ9</accession>
<gene>
    <name evidence="2" type="ORF">EVAR_27880_1</name>
</gene>